<dbReference type="InterPro" id="IPR002355">
    <property type="entry name" value="Cu_oxidase_Cu_BS"/>
</dbReference>
<evidence type="ECO:0000256" key="5">
    <source>
        <dbReference type="SAM" id="SignalP"/>
    </source>
</evidence>
<evidence type="ECO:0000259" key="7">
    <source>
        <dbReference type="Pfam" id="PF07731"/>
    </source>
</evidence>
<dbReference type="FunFam" id="2.60.40.420:FF:000021">
    <property type="entry name" value="Extracellular dihydrogeodin oxidase/laccase"/>
    <property type="match status" value="1"/>
</dbReference>
<reference evidence="9" key="2">
    <citation type="submission" date="2023-06" db="EMBL/GenBank/DDBJ databases">
        <authorList>
            <consortium name="Lawrence Berkeley National Laboratory"/>
            <person name="Mondo S.J."/>
            <person name="Hensen N."/>
            <person name="Bonometti L."/>
            <person name="Westerberg I."/>
            <person name="Brannstrom I.O."/>
            <person name="Guillou S."/>
            <person name="Cros-Aarteil S."/>
            <person name="Calhoun S."/>
            <person name="Haridas S."/>
            <person name="Kuo A."/>
            <person name="Pangilinan J."/>
            <person name="Riley R."/>
            <person name="Labutti K."/>
            <person name="Andreopoulos B."/>
            <person name="Lipzen A."/>
            <person name="Chen C."/>
            <person name="Yanf M."/>
            <person name="Daum C."/>
            <person name="Ng V."/>
            <person name="Clum A."/>
            <person name="Steindorff A."/>
            <person name="Ohm R."/>
            <person name="Martin F."/>
            <person name="Silar P."/>
            <person name="Natvig D."/>
            <person name="Lalanne C."/>
            <person name="Gautier V."/>
            <person name="Ament-Velasquez S.L."/>
            <person name="Kruys A."/>
            <person name="Hutchinson M.I."/>
            <person name="Powell A.J."/>
            <person name="Barry K."/>
            <person name="Miller A.N."/>
            <person name="Grigoriev I.V."/>
            <person name="Debuchy R."/>
            <person name="Gladieux P."/>
            <person name="Thoren M.H."/>
            <person name="Johannesson H."/>
        </authorList>
    </citation>
    <scope>NUCLEOTIDE SEQUENCE</scope>
    <source>
        <strain evidence="9">PSN324</strain>
    </source>
</reference>
<evidence type="ECO:0000313" key="9">
    <source>
        <dbReference type="EMBL" id="KAK4456429.1"/>
    </source>
</evidence>
<feature type="domain" description="Plastocyanin-like" evidence="8">
    <location>
        <begin position="127"/>
        <end position="242"/>
    </location>
</feature>
<dbReference type="EMBL" id="MU865223">
    <property type="protein sequence ID" value="KAK4456429.1"/>
    <property type="molecule type" value="Genomic_DNA"/>
</dbReference>
<dbReference type="PANTHER" id="PTHR11709">
    <property type="entry name" value="MULTI-COPPER OXIDASE"/>
    <property type="match status" value="1"/>
</dbReference>
<dbReference type="InterPro" id="IPR045087">
    <property type="entry name" value="Cu-oxidase_fam"/>
</dbReference>
<organism evidence="9 10">
    <name type="scientific">Cladorrhinum samala</name>
    <dbReference type="NCBI Taxonomy" id="585594"/>
    <lineage>
        <taxon>Eukaryota</taxon>
        <taxon>Fungi</taxon>
        <taxon>Dikarya</taxon>
        <taxon>Ascomycota</taxon>
        <taxon>Pezizomycotina</taxon>
        <taxon>Sordariomycetes</taxon>
        <taxon>Sordariomycetidae</taxon>
        <taxon>Sordariales</taxon>
        <taxon>Podosporaceae</taxon>
        <taxon>Cladorrhinum</taxon>
    </lineage>
</organism>
<dbReference type="PANTHER" id="PTHR11709:SF71">
    <property type="entry name" value="OXIDOREDUCTASE TPCJ"/>
    <property type="match status" value="1"/>
</dbReference>
<dbReference type="GO" id="GO:0016491">
    <property type="term" value="F:oxidoreductase activity"/>
    <property type="evidence" value="ECO:0007669"/>
    <property type="project" value="UniProtKB-KW"/>
</dbReference>
<dbReference type="PROSITE" id="PS00079">
    <property type="entry name" value="MULTICOPPER_OXIDASE1"/>
    <property type="match status" value="1"/>
</dbReference>
<dbReference type="Gene3D" id="2.60.40.420">
    <property type="entry name" value="Cupredoxins - blue copper proteins"/>
    <property type="match status" value="3"/>
</dbReference>
<keyword evidence="5" id="KW-0732">Signal</keyword>
<keyword evidence="2" id="KW-0479">Metal-binding</keyword>
<feature type="domain" description="Plastocyanin-like" evidence="7">
    <location>
        <begin position="553"/>
        <end position="641"/>
    </location>
</feature>
<feature type="chain" id="PRO_5044001354" evidence="5">
    <location>
        <begin position="26"/>
        <end position="684"/>
    </location>
</feature>
<dbReference type="CDD" id="cd13854">
    <property type="entry name" value="CuRO_1_MaLCC_like"/>
    <property type="match status" value="1"/>
</dbReference>
<dbReference type="Pfam" id="PF00394">
    <property type="entry name" value="Cu-oxidase"/>
    <property type="match status" value="1"/>
</dbReference>
<evidence type="ECO:0000256" key="4">
    <source>
        <dbReference type="ARBA" id="ARBA00023008"/>
    </source>
</evidence>
<protein>
    <submittedName>
        <fullName evidence="9">Laccase</fullName>
    </submittedName>
</protein>
<accession>A0AAV9H948</accession>
<dbReference type="Pfam" id="PF07732">
    <property type="entry name" value="Cu-oxidase_3"/>
    <property type="match status" value="1"/>
</dbReference>
<dbReference type="PROSITE" id="PS00080">
    <property type="entry name" value="MULTICOPPER_OXIDASE2"/>
    <property type="match status" value="1"/>
</dbReference>
<dbReference type="Pfam" id="PF07731">
    <property type="entry name" value="Cu-oxidase_2"/>
    <property type="match status" value="1"/>
</dbReference>
<feature type="signal peptide" evidence="5">
    <location>
        <begin position="1"/>
        <end position="25"/>
    </location>
</feature>
<proteinExistence type="inferred from homology"/>
<keyword evidence="10" id="KW-1185">Reference proteome</keyword>
<sequence length="684" mass="76564">MELRARFWVLVTRLLGMTTLSSLEGSDHSQFPMRLEEPAEHLEPVFVPPLVKDDDLLFRPPGRRHDKGEGFQFQCDYRAMTGWQKCSTANDRTCWLRNPDTGERYDINTDYETQYPKGVLREYWLEVTKSDITADGYTFANATVFNGTYPGPWIQACWGDTVRIHVRNSNPDRGTSIHWHGIRQLNTMHMDGVNGVTQCPIAPGSSFTYEWKVLQYGSSWYHSHYSEQYADGAVGPITLHGPSSGNFDEAADIPTLMTDWRHGSVFGKSQEKNIRSILLNGVGDVTQFGDPRQQNTSQIPEPYTLVFDNVKDEPELGPRPKRYLLRLINTSIGTTFVFSIDNHYLSIVSADFVPIYPYLNSSILIGIGQRYNVIVEAKPRSGPAQPLDENGNYWIRTWAADKCGPGVGGNKSGTYMQTGILRYNADSKDKPTSKKWDGISFACSDETYTSLRPVLPWIVEDPINKVAGDIGFQHVAVVGKGPDDHPYPAARLAFQNVTGQVSDFKPLQINFSDPVLLNLDNPYNTPNKLWEIYPQGRNGKADWVWLAITVDTIKKTDTKAHPIHLHGHDFAILQQAENTTFEAQNIRINRLNPPRRDVVLMPEGGFIIIAFKADNPGSWLLHCHIAVHASMGLALQILERQADAAAMWPKSSPAAQEAATLCSSWNDWVAASNTATPLPDDSGI</sequence>
<dbReference type="GO" id="GO:0005507">
    <property type="term" value="F:copper ion binding"/>
    <property type="evidence" value="ECO:0007669"/>
    <property type="project" value="InterPro"/>
</dbReference>
<evidence type="ECO:0000259" key="6">
    <source>
        <dbReference type="Pfam" id="PF00394"/>
    </source>
</evidence>
<dbReference type="InterPro" id="IPR001117">
    <property type="entry name" value="Cu-oxidase_2nd"/>
</dbReference>
<comment type="caution">
    <text evidence="9">The sequence shown here is derived from an EMBL/GenBank/DDBJ whole genome shotgun (WGS) entry which is preliminary data.</text>
</comment>
<dbReference type="InterPro" id="IPR033138">
    <property type="entry name" value="Cu_oxidase_CS"/>
</dbReference>
<evidence type="ECO:0000256" key="3">
    <source>
        <dbReference type="ARBA" id="ARBA00023002"/>
    </source>
</evidence>
<dbReference type="InterPro" id="IPR008972">
    <property type="entry name" value="Cupredoxin"/>
</dbReference>
<dbReference type="Proteomes" id="UP001321749">
    <property type="component" value="Unassembled WGS sequence"/>
</dbReference>
<keyword evidence="4" id="KW-0186">Copper</keyword>
<dbReference type="AlphaFoldDB" id="A0AAV9H948"/>
<name>A0AAV9H948_9PEZI</name>
<dbReference type="SUPFAM" id="SSF49503">
    <property type="entry name" value="Cupredoxins"/>
    <property type="match status" value="3"/>
</dbReference>
<gene>
    <name evidence="9" type="ORF">QBC42DRAFT_191059</name>
</gene>
<evidence type="ECO:0000259" key="8">
    <source>
        <dbReference type="Pfam" id="PF07732"/>
    </source>
</evidence>
<feature type="domain" description="Plastocyanin-like" evidence="6">
    <location>
        <begin position="321"/>
        <end position="424"/>
    </location>
</feature>
<keyword evidence="3" id="KW-0560">Oxidoreductase</keyword>
<dbReference type="InterPro" id="IPR011706">
    <property type="entry name" value="Cu-oxidase_C"/>
</dbReference>
<evidence type="ECO:0000256" key="2">
    <source>
        <dbReference type="ARBA" id="ARBA00022723"/>
    </source>
</evidence>
<comment type="similarity">
    <text evidence="1">Belongs to the multicopper oxidase family.</text>
</comment>
<reference evidence="9" key="1">
    <citation type="journal article" date="2023" name="Mol. Phylogenet. Evol.">
        <title>Genome-scale phylogeny and comparative genomics of the fungal order Sordariales.</title>
        <authorList>
            <person name="Hensen N."/>
            <person name="Bonometti L."/>
            <person name="Westerberg I."/>
            <person name="Brannstrom I.O."/>
            <person name="Guillou S."/>
            <person name="Cros-Aarteil S."/>
            <person name="Calhoun S."/>
            <person name="Haridas S."/>
            <person name="Kuo A."/>
            <person name="Mondo S."/>
            <person name="Pangilinan J."/>
            <person name="Riley R."/>
            <person name="LaButti K."/>
            <person name="Andreopoulos B."/>
            <person name="Lipzen A."/>
            <person name="Chen C."/>
            <person name="Yan M."/>
            <person name="Daum C."/>
            <person name="Ng V."/>
            <person name="Clum A."/>
            <person name="Steindorff A."/>
            <person name="Ohm R.A."/>
            <person name="Martin F."/>
            <person name="Silar P."/>
            <person name="Natvig D.O."/>
            <person name="Lalanne C."/>
            <person name="Gautier V."/>
            <person name="Ament-Velasquez S.L."/>
            <person name="Kruys A."/>
            <person name="Hutchinson M.I."/>
            <person name="Powell A.J."/>
            <person name="Barry K."/>
            <person name="Miller A.N."/>
            <person name="Grigoriev I.V."/>
            <person name="Debuchy R."/>
            <person name="Gladieux P."/>
            <person name="Hiltunen Thoren M."/>
            <person name="Johannesson H."/>
        </authorList>
    </citation>
    <scope>NUCLEOTIDE SEQUENCE</scope>
    <source>
        <strain evidence="9">PSN324</strain>
    </source>
</reference>
<evidence type="ECO:0000256" key="1">
    <source>
        <dbReference type="ARBA" id="ARBA00010609"/>
    </source>
</evidence>
<dbReference type="InterPro" id="IPR011707">
    <property type="entry name" value="Cu-oxidase-like_N"/>
</dbReference>
<evidence type="ECO:0000313" key="10">
    <source>
        <dbReference type="Proteomes" id="UP001321749"/>
    </source>
</evidence>